<gene>
    <name evidence="1" type="ORF">SAMN05192579_103110</name>
</gene>
<dbReference type="InterPro" id="IPR036412">
    <property type="entry name" value="HAD-like_sf"/>
</dbReference>
<name>A0A1I3ZTH6_9GAMM</name>
<keyword evidence="2" id="KW-1185">Reference proteome</keyword>
<dbReference type="Proteomes" id="UP000198725">
    <property type="component" value="Unassembled WGS sequence"/>
</dbReference>
<evidence type="ECO:0000313" key="2">
    <source>
        <dbReference type="Proteomes" id="UP000198725"/>
    </source>
</evidence>
<reference evidence="2" key="1">
    <citation type="submission" date="2016-10" db="EMBL/GenBank/DDBJ databases">
        <authorList>
            <person name="Varghese N."/>
            <person name="Submissions S."/>
        </authorList>
    </citation>
    <scope>NUCLEOTIDE SEQUENCE [LARGE SCALE GENOMIC DNA]</scope>
    <source>
        <strain evidence="2">MO64</strain>
    </source>
</reference>
<organism evidence="1 2">
    <name type="scientific">Rhodanobacter glycinis</name>
    <dbReference type="NCBI Taxonomy" id="582702"/>
    <lineage>
        <taxon>Bacteria</taxon>
        <taxon>Pseudomonadati</taxon>
        <taxon>Pseudomonadota</taxon>
        <taxon>Gammaproteobacteria</taxon>
        <taxon>Lysobacterales</taxon>
        <taxon>Rhodanobacteraceae</taxon>
        <taxon>Rhodanobacter</taxon>
    </lineage>
</organism>
<dbReference type="EMBL" id="FOSR01000003">
    <property type="protein sequence ID" value="SFK47474.1"/>
    <property type="molecule type" value="Genomic_DNA"/>
</dbReference>
<dbReference type="InterPro" id="IPR023214">
    <property type="entry name" value="HAD_sf"/>
</dbReference>
<accession>A0A1I3ZTH6</accession>
<dbReference type="NCBIfam" id="TIGR01488">
    <property type="entry name" value="HAD-SF-IB"/>
    <property type="match status" value="1"/>
</dbReference>
<sequence>MGTGEFQATPSTADGDASASRVVLFDFDGVLIHGDSFYLFMRDRYARAWWRKALALLALPWLLLCLPFSRRRAMRTLVHIGLCGVGEQRYREIATRFGAALVRRPRQFCRDGLQQLRRHQAAGDRVLVVTGCEETLARSVLAELGLDGLEVVASSLQPGWSGMRMQRHNVGRRKPEALAALGIRASAVAYSDSSQDIPMLKMTADPVLVNAVPVICKRVEKALGRSVRRVEWY</sequence>
<dbReference type="AlphaFoldDB" id="A0A1I3ZTH6"/>
<protein>
    <submittedName>
        <fullName evidence="1">Phosphatidylglycerophosphatase C</fullName>
    </submittedName>
</protein>
<dbReference type="Gene3D" id="3.40.50.1000">
    <property type="entry name" value="HAD superfamily/HAD-like"/>
    <property type="match status" value="1"/>
</dbReference>
<dbReference type="Gene3D" id="1.20.1440.100">
    <property type="entry name" value="SG protein - dephosphorylation function"/>
    <property type="match status" value="1"/>
</dbReference>
<proteinExistence type="predicted"/>
<dbReference type="SUPFAM" id="SSF56784">
    <property type="entry name" value="HAD-like"/>
    <property type="match status" value="1"/>
</dbReference>
<dbReference type="RefSeq" id="WP_092701986.1">
    <property type="nucleotide sequence ID" value="NZ_FOSR01000003.1"/>
</dbReference>
<dbReference type="Pfam" id="PF12710">
    <property type="entry name" value="HAD"/>
    <property type="match status" value="1"/>
</dbReference>
<evidence type="ECO:0000313" key="1">
    <source>
        <dbReference type="EMBL" id="SFK47474.1"/>
    </source>
</evidence>